<dbReference type="RefSeq" id="YP_009665760.1">
    <property type="nucleotide sequence ID" value="NC_043266.1"/>
</dbReference>
<dbReference type="EMBL" id="AM850132">
    <property type="protein sequence ID" value="CAO98967.1"/>
    <property type="molecule type" value="Genomic_DNA"/>
</dbReference>
<keyword evidence="1" id="KW-0175">Coiled coil</keyword>
<protein>
    <submittedName>
        <fullName evidence="2">19.5g2 protein</fullName>
    </submittedName>
</protein>
<evidence type="ECO:0000256" key="1">
    <source>
        <dbReference type="SAM" id="Coils"/>
    </source>
</evidence>
<reference evidence="2" key="1">
    <citation type="submission" date="2007-08" db="EMBL/GenBank/DDBJ databases">
        <authorList>
            <person name="Lanzrein B."/>
        </authorList>
    </citation>
    <scope>NUCLEOTIDE SEQUENCE</scope>
</reference>
<dbReference type="GeneID" id="40525925"/>
<reference evidence="2" key="2">
    <citation type="submission" date="2007-09" db="EMBL/GenBank/DDBJ databases">
        <authorList>
            <person name="Reinhard M."/>
        </authorList>
    </citation>
    <scope>NUCLEOTIDE SEQUENCE</scope>
</reference>
<sequence>MDSMNTREYRSKLARKIIKLKRELAELNNEPVDNRNKQLVRDHNHIRKLQQHKERLQAELRFMCRKLSLLITNMLNKKSSFCQWSITNKPSLILDIFIHTSMFKLFNMLSNISKRENVIKFEFQNSTPMQQLPYESLVNAKVWRLRSTHEQKTAKFRQNSYSLDLFSFFDYEFFIMGSI</sequence>
<feature type="coiled-coil region" evidence="1">
    <location>
        <begin position="10"/>
        <end position="66"/>
    </location>
</feature>
<accession>A8E0Z7</accession>
<name>A8E0Z7_9VIRU</name>
<gene>
    <name evidence="2" type="primary">19.5g2</name>
</gene>
<evidence type="ECO:0000313" key="2">
    <source>
        <dbReference type="EMBL" id="CAO98967.1"/>
    </source>
</evidence>
<dbReference type="KEGG" id="vg:40525925"/>
<proteinExistence type="predicted"/>
<organism evidence="2">
    <name type="scientific">Bracoviriform inaniti</name>
    <dbReference type="NCBI Taxonomy" id="36344"/>
    <lineage>
        <taxon>Viruses</taxon>
        <taxon>Viruses incertae sedis</taxon>
        <taxon>Polydnaviriformidae</taxon>
        <taxon>Bracoviriform</taxon>
    </lineage>
</organism>